<keyword evidence="1" id="KW-0040">ANK repeat</keyword>
<feature type="repeat" description="ANK" evidence="1">
    <location>
        <begin position="109"/>
        <end position="141"/>
    </location>
</feature>
<comment type="caution">
    <text evidence="3">The sequence shown here is derived from an EMBL/GenBank/DDBJ whole genome shotgun (WGS) entry which is preliminary data.</text>
</comment>
<keyword evidence="4" id="KW-1185">Reference proteome</keyword>
<dbReference type="AlphaFoldDB" id="A0A0W1ANW6"/>
<dbReference type="OrthoDB" id="5652925at2"/>
<dbReference type="InterPro" id="IPR049968">
    <property type="entry name" value="T4SS_AnkD"/>
</dbReference>
<dbReference type="Proteomes" id="UP000054729">
    <property type="component" value="Unassembled WGS sequence"/>
</dbReference>
<accession>A0A0W1ANW6</accession>
<dbReference type="InterPro" id="IPR036770">
    <property type="entry name" value="Ankyrin_rpt-contain_sf"/>
</dbReference>
<protein>
    <submittedName>
        <fullName evidence="3">Substrate of the Dot/Icm secretion system</fullName>
    </submittedName>
</protein>
<evidence type="ECO:0000256" key="1">
    <source>
        <dbReference type="PROSITE-ProRule" id="PRU00023"/>
    </source>
</evidence>
<dbReference type="PATRIC" id="fig|66969.6.peg.136"/>
<proteinExistence type="predicted"/>
<evidence type="ECO:0000313" key="4">
    <source>
        <dbReference type="Proteomes" id="UP000054729"/>
    </source>
</evidence>
<gene>
    <name evidence="3" type="primary">ankD</name>
    <name evidence="3" type="ORF">Lwal_0121</name>
</gene>
<dbReference type="NCBIfam" id="NF043020">
    <property type="entry name" value="T4SS_AnkD"/>
    <property type="match status" value="1"/>
</dbReference>
<feature type="region of interest" description="Disordered" evidence="2">
    <location>
        <begin position="1"/>
        <end position="28"/>
    </location>
</feature>
<dbReference type="PROSITE" id="PS50297">
    <property type="entry name" value="ANK_REP_REGION"/>
    <property type="match status" value="1"/>
</dbReference>
<reference evidence="3 4" key="1">
    <citation type="submission" date="2015-11" db="EMBL/GenBank/DDBJ databases">
        <title>Genomic analysis of 38 Legionella species identifies large and diverse effector repertoires.</title>
        <authorList>
            <person name="Burstein D."/>
            <person name="Amaro F."/>
            <person name="Zusman T."/>
            <person name="Lifshitz Z."/>
            <person name="Cohen O."/>
            <person name="Gilbert J.A."/>
            <person name="Pupko T."/>
            <person name="Shuman H.A."/>
            <person name="Segal G."/>
        </authorList>
    </citation>
    <scope>NUCLEOTIDE SEQUENCE [LARGE SCALE GENOMIC DNA]</scope>
    <source>
        <strain evidence="3 4">ATCC 51914</strain>
    </source>
</reference>
<dbReference type="SUPFAM" id="SSF48403">
    <property type="entry name" value="Ankyrin repeat"/>
    <property type="match status" value="1"/>
</dbReference>
<evidence type="ECO:0000256" key="2">
    <source>
        <dbReference type="SAM" id="MobiDB-lite"/>
    </source>
</evidence>
<feature type="compositionally biased region" description="Polar residues" evidence="2">
    <location>
        <begin position="1"/>
        <end position="14"/>
    </location>
</feature>
<dbReference type="RefSeq" id="WP_058478997.1">
    <property type="nucleotide sequence ID" value="NZ_CAAAIQ010000017.1"/>
</dbReference>
<feature type="compositionally biased region" description="Basic and acidic residues" evidence="2">
    <location>
        <begin position="450"/>
        <end position="468"/>
    </location>
</feature>
<organism evidence="3 4">
    <name type="scientific">Legionella waltersii</name>
    <dbReference type="NCBI Taxonomy" id="66969"/>
    <lineage>
        <taxon>Bacteria</taxon>
        <taxon>Pseudomonadati</taxon>
        <taxon>Pseudomonadota</taxon>
        <taxon>Gammaproteobacteria</taxon>
        <taxon>Legionellales</taxon>
        <taxon>Legionellaceae</taxon>
        <taxon>Legionella</taxon>
    </lineage>
</organism>
<feature type="region of interest" description="Disordered" evidence="2">
    <location>
        <begin position="437"/>
        <end position="468"/>
    </location>
</feature>
<dbReference type="PROSITE" id="PS50088">
    <property type="entry name" value="ANK_REPEAT"/>
    <property type="match status" value="1"/>
</dbReference>
<name>A0A0W1ANW6_9GAMM</name>
<dbReference type="EMBL" id="LNZB01000004">
    <property type="protein sequence ID" value="KTD83005.1"/>
    <property type="molecule type" value="Genomic_DNA"/>
</dbReference>
<evidence type="ECO:0000313" key="3">
    <source>
        <dbReference type="EMBL" id="KTD83005.1"/>
    </source>
</evidence>
<dbReference type="InterPro" id="IPR002110">
    <property type="entry name" value="Ankyrin_rpt"/>
</dbReference>
<sequence length="468" mass="52005">MFESPSDTNTNFSTVADKEKPSVDSGQSSLIEQMNKVEKSNIADAIQQKMIQMQLNQAKVDNERFFMMLAELMKKQLESAQFKEELEHIAQASGYPDSKTAVNNAFNQNGQSPLAFALQNQDFKTAERLFNEGANVTSIEKAIYNLARDSVAGREHYGLPQANRSEPLEDVKYFGLTLGIKMTDSNGVSSQYAHVGPTYQVMTDSVTKYAARHPDNPHFKEIADAFTTSNKEARFVNSTPHGNGAALSERIKLSGKVTTIPVNCKGHAMGLSFVPDGEPPVKSGSLVYTNRGLGETPGKFGTRIYRVEDSSKITPEFIRNMMNGHNSGASHDDIVSQIANVTDHQDPVCFIPQSAQKLENCTIANARANMHGILLAIRARERGGFDNLTEQDKADVKKEFKSYTTEMRQDKVDELVDKIRNNPDNENYKNIAKEYLKQHPKDAQTLGKPLMDELNKSDPEHASHHTLS</sequence>